<reference evidence="2 3" key="1">
    <citation type="submission" date="2019-12" db="EMBL/GenBank/DDBJ databases">
        <authorList>
            <person name="Scholz U."/>
            <person name="Mascher M."/>
            <person name="Fiebig A."/>
        </authorList>
    </citation>
    <scope>NUCLEOTIDE SEQUENCE</scope>
</reference>
<evidence type="ECO:0000313" key="2">
    <source>
        <dbReference type="EMBL" id="CAA2626188.1"/>
    </source>
</evidence>
<evidence type="ECO:0000256" key="1">
    <source>
        <dbReference type="SAM" id="MobiDB-lite"/>
    </source>
</evidence>
<feature type="region of interest" description="Disordered" evidence="1">
    <location>
        <begin position="1"/>
        <end position="29"/>
    </location>
</feature>
<proteinExistence type="predicted"/>
<evidence type="ECO:0000313" key="3">
    <source>
        <dbReference type="Proteomes" id="UP001189122"/>
    </source>
</evidence>
<dbReference type="EMBL" id="LR743596">
    <property type="protein sequence ID" value="CAA2626188.1"/>
    <property type="molecule type" value="Genomic_DNA"/>
</dbReference>
<feature type="compositionally biased region" description="Basic and acidic residues" evidence="1">
    <location>
        <begin position="1"/>
        <end position="20"/>
    </location>
</feature>
<organism evidence="2">
    <name type="scientific">Spirodela intermedia</name>
    <name type="common">Intermediate duckweed</name>
    <dbReference type="NCBI Taxonomy" id="51605"/>
    <lineage>
        <taxon>Eukaryota</taxon>
        <taxon>Viridiplantae</taxon>
        <taxon>Streptophyta</taxon>
        <taxon>Embryophyta</taxon>
        <taxon>Tracheophyta</taxon>
        <taxon>Spermatophyta</taxon>
        <taxon>Magnoliopsida</taxon>
        <taxon>Liliopsida</taxon>
        <taxon>Araceae</taxon>
        <taxon>Lemnoideae</taxon>
        <taxon>Spirodela</taxon>
    </lineage>
</organism>
<dbReference type="Proteomes" id="UP001189122">
    <property type="component" value="Unassembled WGS sequence"/>
</dbReference>
<name>A0A7I8J5J4_SPIIN</name>
<gene>
    <name evidence="2" type="ORF">SI7747_09011895</name>
</gene>
<sequence>MRTRRPITEKKRGKEEEKAMRRTCLASRT</sequence>
<keyword evidence="3" id="KW-1185">Reference proteome</keyword>
<dbReference type="EMBL" id="CACRZD030000009">
    <property type="protein sequence ID" value="CAA6665506.1"/>
    <property type="molecule type" value="Genomic_DNA"/>
</dbReference>
<protein>
    <submittedName>
        <fullName evidence="2">Uncharacterized protein</fullName>
    </submittedName>
</protein>
<accession>A0A7I8J5J4</accession>
<dbReference type="AlphaFoldDB" id="A0A7I8J5J4"/>